<dbReference type="EMBL" id="JBICBT010000728">
    <property type="protein sequence ID" value="KAL3103691.1"/>
    <property type="molecule type" value="Genomic_DNA"/>
</dbReference>
<feature type="region of interest" description="Disordered" evidence="1">
    <location>
        <begin position="181"/>
        <end position="201"/>
    </location>
</feature>
<keyword evidence="3" id="KW-1185">Reference proteome</keyword>
<accession>A0ABD2KLG6</accession>
<gene>
    <name evidence="2" type="ORF">niasHT_013965</name>
</gene>
<protein>
    <submittedName>
        <fullName evidence="2">Uncharacterized protein</fullName>
    </submittedName>
</protein>
<comment type="caution">
    <text evidence="2">The sequence shown here is derived from an EMBL/GenBank/DDBJ whole genome shotgun (WGS) entry which is preliminary data.</text>
</comment>
<organism evidence="2 3">
    <name type="scientific">Heterodera trifolii</name>
    <dbReference type="NCBI Taxonomy" id="157864"/>
    <lineage>
        <taxon>Eukaryota</taxon>
        <taxon>Metazoa</taxon>
        <taxon>Ecdysozoa</taxon>
        <taxon>Nematoda</taxon>
        <taxon>Chromadorea</taxon>
        <taxon>Rhabditida</taxon>
        <taxon>Tylenchina</taxon>
        <taxon>Tylenchomorpha</taxon>
        <taxon>Tylenchoidea</taxon>
        <taxon>Heteroderidae</taxon>
        <taxon>Heteroderinae</taxon>
        <taxon>Heterodera</taxon>
    </lineage>
</organism>
<sequence>MQADFHLPVLFPDLPEGHYRPCTRKKNNKGQCAGKEGIIFCYMLQRSAENRGKHFIVQSEHNITEGSVRAARISDGGDGGNATSQHVAMDTNTGTHEALEHVEPMRRNQPTCCYGHEHRSVEAAVHVEPVNQSDGGNANSQHVAMDTNTGASEAAEHVSRSIHPMAATQPANMLLWTRTPERPRQPSTLSRSIHPTASTQPANMLLWTRTPEHTRHSST</sequence>
<reference evidence="2 3" key="1">
    <citation type="submission" date="2024-10" db="EMBL/GenBank/DDBJ databases">
        <authorList>
            <person name="Kim D."/>
        </authorList>
    </citation>
    <scope>NUCLEOTIDE SEQUENCE [LARGE SCALE GENOMIC DNA]</scope>
    <source>
        <strain evidence="2">BH-2024</strain>
    </source>
</reference>
<name>A0ABD2KLG6_9BILA</name>
<proteinExistence type="predicted"/>
<evidence type="ECO:0000313" key="2">
    <source>
        <dbReference type="EMBL" id="KAL3103691.1"/>
    </source>
</evidence>
<dbReference type="AlphaFoldDB" id="A0ABD2KLG6"/>
<feature type="compositionally biased region" description="Polar residues" evidence="1">
    <location>
        <begin position="185"/>
        <end position="201"/>
    </location>
</feature>
<evidence type="ECO:0000313" key="3">
    <source>
        <dbReference type="Proteomes" id="UP001620626"/>
    </source>
</evidence>
<dbReference type="Proteomes" id="UP001620626">
    <property type="component" value="Unassembled WGS sequence"/>
</dbReference>
<evidence type="ECO:0000256" key="1">
    <source>
        <dbReference type="SAM" id="MobiDB-lite"/>
    </source>
</evidence>